<reference evidence="2" key="3">
    <citation type="submission" date="2016-06" db="UniProtKB">
        <authorList>
            <consortium name="WormBaseParasite"/>
        </authorList>
    </citation>
    <scope>IDENTIFICATION</scope>
</reference>
<sequence>MRLSLVAGASVCITVKCVGGELLDLEPLDAKRLQAKNLHDYLQDIILAEKVQQHNTNYTNRSDSIREH</sequence>
<reference evidence="1" key="1">
    <citation type="submission" date="2013-12" db="EMBL/GenBank/DDBJ databases">
        <authorList>
            <person name="Aslett M."/>
        </authorList>
    </citation>
    <scope>NUCLEOTIDE SEQUENCE [LARGE SCALE GENOMIC DNA]</scope>
    <source>
        <strain evidence="1">Lindley</strain>
    </source>
</reference>
<evidence type="ECO:0000313" key="2">
    <source>
        <dbReference type="WBParaSite" id="GPLIN_001378300"/>
    </source>
</evidence>
<dbReference type="Proteomes" id="UP000050741">
    <property type="component" value="Unassembled WGS sequence"/>
</dbReference>
<reference evidence="1" key="2">
    <citation type="submission" date="2014-05" db="EMBL/GenBank/DDBJ databases">
        <title>The genome and life-stage specific transcriptomes of Globodera pallida elucidate key aspects of plant parasitism by a cyst nematode.</title>
        <authorList>
            <person name="Cotton J.A."/>
            <person name="Lilley C.J."/>
            <person name="Jones L.M."/>
            <person name="Kikuchi T."/>
            <person name="Reid A.J."/>
            <person name="Thorpe P."/>
            <person name="Tsai I.J."/>
            <person name="Beasley H."/>
            <person name="Blok V."/>
            <person name="Cock P.J.A."/>
            <person name="Van den Akker S.E."/>
            <person name="Holroyd N."/>
            <person name="Hunt M."/>
            <person name="Mantelin S."/>
            <person name="Naghra H."/>
            <person name="Pain A."/>
            <person name="Palomares-Rius J.E."/>
            <person name="Zarowiecki M."/>
            <person name="Berriman M."/>
            <person name="Jones J.T."/>
            <person name="Urwin P.E."/>
        </authorList>
    </citation>
    <scope>NUCLEOTIDE SEQUENCE [LARGE SCALE GENOMIC DNA]</scope>
    <source>
        <strain evidence="1">Lindley</strain>
    </source>
</reference>
<dbReference type="WBParaSite" id="GPLIN_001378300">
    <property type="protein sequence ID" value="GPLIN_001378300"/>
    <property type="gene ID" value="GPLIN_001378300"/>
</dbReference>
<name>A0A183CLM7_GLOPA</name>
<keyword evidence="1" id="KW-1185">Reference proteome</keyword>
<accession>A0A183CLM7</accession>
<evidence type="ECO:0000313" key="1">
    <source>
        <dbReference type="Proteomes" id="UP000050741"/>
    </source>
</evidence>
<proteinExistence type="predicted"/>
<protein>
    <submittedName>
        <fullName evidence="2">Secreted protein</fullName>
    </submittedName>
</protein>
<organism evidence="1 2">
    <name type="scientific">Globodera pallida</name>
    <name type="common">Potato cyst nematode worm</name>
    <name type="synonym">Heterodera pallida</name>
    <dbReference type="NCBI Taxonomy" id="36090"/>
    <lineage>
        <taxon>Eukaryota</taxon>
        <taxon>Metazoa</taxon>
        <taxon>Ecdysozoa</taxon>
        <taxon>Nematoda</taxon>
        <taxon>Chromadorea</taxon>
        <taxon>Rhabditida</taxon>
        <taxon>Tylenchina</taxon>
        <taxon>Tylenchomorpha</taxon>
        <taxon>Tylenchoidea</taxon>
        <taxon>Heteroderidae</taxon>
        <taxon>Heteroderinae</taxon>
        <taxon>Globodera</taxon>
    </lineage>
</organism>
<dbReference type="AlphaFoldDB" id="A0A183CLM7"/>